<evidence type="ECO:0000256" key="1">
    <source>
        <dbReference type="SAM" id="MobiDB-lite"/>
    </source>
</evidence>
<name>A0A919N024_9ACTN</name>
<dbReference type="InterPro" id="IPR050248">
    <property type="entry name" value="Polysacc_deacetylase_ArnD"/>
</dbReference>
<dbReference type="GO" id="GO:0016810">
    <property type="term" value="F:hydrolase activity, acting on carbon-nitrogen (but not peptide) bonds"/>
    <property type="evidence" value="ECO:0007669"/>
    <property type="project" value="InterPro"/>
</dbReference>
<organism evidence="3 4">
    <name type="scientific">Paractinoplanes rishiriensis</name>
    <dbReference type="NCBI Taxonomy" id="1050105"/>
    <lineage>
        <taxon>Bacteria</taxon>
        <taxon>Bacillati</taxon>
        <taxon>Actinomycetota</taxon>
        <taxon>Actinomycetes</taxon>
        <taxon>Micromonosporales</taxon>
        <taxon>Micromonosporaceae</taxon>
        <taxon>Paractinoplanes</taxon>
    </lineage>
</organism>
<feature type="domain" description="NodB homology" evidence="2">
    <location>
        <begin position="181"/>
        <end position="358"/>
    </location>
</feature>
<evidence type="ECO:0000313" key="3">
    <source>
        <dbReference type="EMBL" id="GIE94552.1"/>
    </source>
</evidence>
<reference evidence="3" key="1">
    <citation type="submission" date="2021-01" db="EMBL/GenBank/DDBJ databases">
        <title>Whole genome shotgun sequence of Actinoplanes rishiriensis NBRC 108556.</title>
        <authorList>
            <person name="Komaki H."/>
            <person name="Tamura T."/>
        </authorList>
    </citation>
    <scope>NUCLEOTIDE SEQUENCE</scope>
    <source>
        <strain evidence="3">NBRC 108556</strain>
    </source>
</reference>
<feature type="region of interest" description="Disordered" evidence="1">
    <location>
        <begin position="38"/>
        <end position="136"/>
    </location>
</feature>
<dbReference type="PROSITE" id="PS51677">
    <property type="entry name" value="NODB"/>
    <property type="match status" value="1"/>
</dbReference>
<dbReference type="RefSeq" id="WP_239162624.1">
    <property type="nucleotide sequence ID" value="NZ_BOMV01000014.1"/>
</dbReference>
<dbReference type="EMBL" id="BOMV01000014">
    <property type="protein sequence ID" value="GIE94552.1"/>
    <property type="molecule type" value="Genomic_DNA"/>
</dbReference>
<keyword evidence="4" id="KW-1185">Reference proteome</keyword>
<dbReference type="PANTHER" id="PTHR10587:SF134">
    <property type="entry name" value="SECRETED PROTEIN"/>
    <property type="match status" value="1"/>
</dbReference>
<dbReference type="SUPFAM" id="SSF88713">
    <property type="entry name" value="Glycoside hydrolase/deacetylase"/>
    <property type="match status" value="1"/>
</dbReference>
<evidence type="ECO:0000259" key="2">
    <source>
        <dbReference type="PROSITE" id="PS51677"/>
    </source>
</evidence>
<feature type="compositionally biased region" description="Low complexity" evidence="1">
    <location>
        <begin position="38"/>
        <end position="60"/>
    </location>
</feature>
<dbReference type="GO" id="GO:0005975">
    <property type="term" value="P:carbohydrate metabolic process"/>
    <property type="evidence" value="ECO:0007669"/>
    <property type="project" value="InterPro"/>
</dbReference>
<dbReference type="Gene3D" id="3.20.20.370">
    <property type="entry name" value="Glycoside hydrolase/deacetylase"/>
    <property type="match status" value="1"/>
</dbReference>
<protein>
    <recommendedName>
        <fullName evidence="2">NodB homology domain-containing protein</fullName>
    </recommendedName>
</protein>
<comment type="caution">
    <text evidence="3">The sequence shown here is derived from an EMBL/GenBank/DDBJ whole genome shotgun (WGS) entry which is preliminary data.</text>
</comment>
<dbReference type="PANTHER" id="PTHR10587">
    <property type="entry name" value="GLYCOSYL TRANSFERASE-RELATED"/>
    <property type="match status" value="1"/>
</dbReference>
<sequence length="358" mass="37114">MFTLSRRRILLAAVCTGLTVLPAVGGWTTGRSIRQSAAPVTAAPGTAAPGTAAPGTAAPVSDAGSGPDGPTRPGAAVTGSAGSHSALAGSAGPDAATGPGTAPESGTEVCGFAPDASCGGDDAGPRGRDGGSQLVPAPLAPPVGWALTDVPRFPPRPAPEPIVLPDTDEVPVLSRVPVTQPVAFITIDDGYLKHPEAPKLFAAAGVPVTLFLTTDAVRDDLAYFGRLRAHGAVIEAHTISHPQLRGRSAGFQRRQICASADLLGEWYGRRPVLFRPPFGAQDRTTLRMAKSCGIKAAFLWKETVHKGKVRYQEGRTVRAGDIILMHFRPAFVEDFLAALRAIHRAGLTPALLEDYVPG</sequence>
<dbReference type="InterPro" id="IPR002509">
    <property type="entry name" value="NODB_dom"/>
</dbReference>
<feature type="compositionally biased region" description="Low complexity" evidence="1">
    <location>
        <begin position="79"/>
        <end position="103"/>
    </location>
</feature>
<dbReference type="CDD" id="cd10917">
    <property type="entry name" value="CE4_NodB_like_6s_7s"/>
    <property type="match status" value="1"/>
</dbReference>
<accession>A0A919N024</accession>
<proteinExistence type="predicted"/>
<dbReference type="Pfam" id="PF01522">
    <property type="entry name" value="Polysacc_deac_1"/>
    <property type="match status" value="1"/>
</dbReference>
<dbReference type="AlphaFoldDB" id="A0A919N024"/>
<gene>
    <name evidence="3" type="ORF">Ari01nite_20170</name>
</gene>
<evidence type="ECO:0000313" key="4">
    <source>
        <dbReference type="Proteomes" id="UP000636960"/>
    </source>
</evidence>
<dbReference type="InterPro" id="IPR011330">
    <property type="entry name" value="Glyco_hydro/deAcase_b/a-brl"/>
</dbReference>
<dbReference type="Proteomes" id="UP000636960">
    <property type="component" value="Unassembled WGS sequence"/>
</dbReference>